<dbReference type="RefSeq" id="WP_344544080.1">
    <property type="nucleotide sequence ID" value="NZ_BAAATD010000006.1"/>
</dbReference>
<dbReference type="Proteomes" id="UP001501509">
    <property type="component" value="Unassembled WGS sequence"/>
</dbReference>
<evidence type="ECO:0000313" key="1">
    <source>
        <dbReference type="EMBL" id="GAA2607347.1"/>
    </source>
</evidence>
<comment type="caution">
    <text evidence="1">The sequence shown here is derived from an EMBL/GenBank/DDBJ whole genome shotgun (WGS) entry which is preliminary data.</text>
</comment>
<protein>
    <submittedName>
        <fullName evidence="1">Uncharacterized protein</fullName>
    </submittedName>
</protein>
<gene>
    <name evidence="1" type="ORF">GCM10010411_46960</name>
</gene>
<proteinExistence type="predicted"/>
<name>A0ABP6CC14_9ACTN</name>
<dbReference type="EMBL" id="BAAATD010000006">
    <property type="protein sequence ID" value="GAA2607347.1"/>
    <property type="molecule type" value="Genomic_DNA"/>
</dbReference>
<reference evidence="2" key="1">
    <citation type="journal article" date="2019" name="Int. J. Syst. Evol. Microbiol.">
        <title>The Global Catalogue of Microorganisms (GCM) 10K type strain sequencing project: providing services to taxonomists for standard genome sequencing and annotation.</title>
        <authorList>
            <consortium name="The Broad Institute Genomics Platform"/>
            <consortium name="The Broad Institute Genome Sequencing Center for Infectious Disease"/>
            <person name="Wu L."/>
            <person name="Ma J."/>
        </authorList>
    </citation>
    <scope>NUCLEOTIDE SEQUENCE [LARGE SCALE GENOMIC DNA]</scope>
    <source>
        <strain evidence="2">JCM 6833</strain>
    </source>
</reference>
<accession>A0ABP6CC14</accession>
<evidence type="ECO:0000313" key="2">
    <source>
        <dbReference type="Proteomes" id="UP001501509"/>
    </source>
</evidence>
<keyword evidence="2" id="KW-1185">Reference proteome</keyword>
<organism evidence="1 2">
    <name type="scientific">Actinomadura fulvescens</name>
    <dbReference type="NCBI Taxonomy" id="46160"/>
    <lineage>
        <taxon>Bacteria</taxon>
        <taxon>Bacillati</taxon>
        <taxon>Actinomycetota</taxon>
        <taxon>Actinomycetes</taxon>
        <taxon>Streptosporangiales</taxon>
        <taxon>Thermomonosporaceae</taxon>
        <taxon>Actinomadura</taxon>
    </lineage>
</organism>
<sequence length="46" mass="4866">MPEHDEHLELIAEVTNRTLPLVSVLARNAGLDVDELVAGGDDGARG</sequence>